<evidence type="ECO:0000256" key="2">
    <source>
        <dbReference type="RuleBase" id="RU363034"/>
    </source>
</evidence>
<dbReference type="InterPro" id="IPR043504">
    <property type="entry name" value="Peptidase_S1_PA_chymotrypsin"/>
</dbReference>
<accession>A0AAD4GWF5</accession>
<dbReference type="GO" id="GO:0004252">
    <property type="term" value="F:serine-type endopeptidase activity"/>
    <property type="evidence" value="ECO:0007669"/>
    <property type="project" value="InterPro"/>
</dbReference>
<dbReference type="CDD" id="cd00190">
    <property type="entry name" value="Tryp_SPc"/>
    <property type="match status" value="1"/>
</dbReference>
<dbReference type="InterPro" id="IPR018114">
    <property type="entry name" value="TRYPSIN_HIS"/>
</dbReference>
<dbReference type="InterPro" id="IPR001254">
    <property type="entry name" value="Trypsin_dom"/>
</dbReference>
<organism evidence="4 5">
    <name type="scientific">Aspergillus nanangensis</name>
    <dbReference type="NCBI Taxonomy" id="2582783"/>
    <lineage>
        <taxon>Eukaryota</taxon>
        <taxon>Fungi</taxon>
        <taxon>Dikarya</taxon>
        <taxon>Ascomycota</taxon>
        <taxon>Pezizomycotina</taxon>
        <taxon>Eurotiomycetes</taxon>
        <taxon>Eurotiomycetidae</taxon>
        <taxon>Eurotiales</taxon>
        <taxon>Aspergillaceae</taxon>
        <taxon>Aspergillus</taxon>
        <taxon>Aspergillus subgen. Circumdati</taxon>
    </lineage>
</organism>
<dbReference type="PROSITE" id="PS50240">
    <property type="entry name" value="TRYPSIN_DOM"/>
    <property type="match status" value="1"/>
</dbReference>
<dbReference type="InterPro" id="IPR001314">
    <property type="entry name" value="Peptidase_S1A"/>
</dbReference>
<keyword evidence="2" id="KW-0720">Serine protease</keyword>
<dbReference type="GO" id="GO:0006508">
    <property type="term" value="P:proteolysis"/>
    <property type="evidence" value="ECO:0007669"/>
    <property type="project" value="UniProtKB-KW"/>
</dbReference>
<comment type="caution">
    <text evidence="4">The sequence shown here is derived from an EMBL/GenBank/DDBJ whole genome shotgun (WGS) entry which is preliminary data.</text>
</comment>
<dbReference type="InterPro" id="IPR033116">
    <property type="entry name" value="TRYPSIN_SER"/>
</dbReference>
<dbReference type="Proteomes" id="UP001194746">
    <property type="component" value="Unassembled WGS sequence"/>
</dbReference>
<sequence>MADVSCNCGNSFSTERLATKRDTDSAEIYKGHEAPPHKYPWMAYIVVDNDDVHCGGTIIDHETIMTAAHCVHDWRDGNDYPPDSIKVYVGHNDRTNLADADLYQVREIIVDSQYTFKYPIEHDFALLKVNHAIAYSDKVSPICIPEENTMDYNRLTVAGWGISGATEDTQMNPSDVMKEAEVDYIPPEECWKMKQEWYDGADKKYGMAIPPPPISDLHLCAFDRKTGAGPCPGDSGGALMYQDANGRYFEVGIVSGSWGNCGQRLAVQLYTKTQMYHNMLKNHTKACVMKLHT</sequence>
<dbReference type="Pfam" id="PF00089">
    <property type="entry name" value="Trypsin"/>
    <property type="match status" value="1"/>
</dbReference>
<dbReference type="FunFam" id="2.40.10.10:FF:000068">
    <property type="entry name" value="transmembrane protease serine 2"/>
    <property type="match status" value="1"/>
</dbReference>
<proteinExistence type="predicted"/>
<dbReference type="PRINTS" id="PR00722">
    <property type="entry name" value="CHYMOTRYPSIN"/>
</dbReference>
<protein>
    <recommendedName>
        <fullName evidence="3">Peptidase S1 domain-containing protein</fullName>
    </recommendedName>
</protein>
<keyword evidence="1" id="KW-1015">Disulfide bond</keyword>
<gene>
    <name evidence="4" type="ORF">FE257_001111</name>
</gene>
<feature type="domain" description="Peptidase S1" evidence="3">
    <location>
        <begin position="28"/>
        <end position="285"/>
    </location>
</feature>
<evidence type="ECO:0000256" key="1">
    <source>
        <dbReference type="ARBA" id="ARBA00023157"/>
    </source>
</evidence>
<evidence type="ECO:0000313" key="4">
    <source>
        <dbReference type="EMBL" id="KAF9892709.1"/>
    </source>
</evidence>
<dbReference type="PROSITE" id="PS00134">
    <property type="entry name" value="TRYPSIN_HIS"/>
    <property type="match status" value="1"/>
</dbReference>
<dbReference type="AlphaFoldDB" id="A0AAD4GWF5"/>
<evidence type="ECO:0000313" key="5">
    <source>
        <dbReference type="Proteomes" id="UP001194746"/>
    </source>
</evidence>
<name>A0AAD4GWF5_ASPNN</name>
<dbReference type="Gene3D" id="2.40.10.10">
    <property type="entry name" value="Trypsin-like serine proteases"/>
    <property type="match status" value="1"/>
</dbReference>
<keyword evidence="5" id="KW-1185">Reference proteome</keyword>
<evidence type="ECO:0000259" key="3">
    <source>
        <dbReference type="PROSITE" id="PS50240"/>
    </source>
</evidence>
<dbReference type="SUPFAM" id="SSF50494">
    <property type="entry name" value="Trypsin-like serine proteases"/>
    <property type="match status" value="1"/>
</dbReference>
<keyword evidence="2" id="KW-0645">Protease</keyword>
<dbReference type="SMART" id="SM00020">
    <property type="entry name" value="Tryp_SPc"/>
    <property type="match status" value="1"/>
</dbReference>
<dbReference type="InterPro" id="IPR051487">
    <property type="entry name" value="Ser/Thr_Proteases_Immune/Dev"/>
</dbReference>
<reference evidence="4" key="1">
    <citation type="journal article" date="2019" name="Beilstein J. Org. Chem.">
        <title>Nanangenines: drimane sesquiterpenoids as the dominant metabolite cohort of a novel Australian fungus, Aspergillus nanangensis.</title>
        <authorList>
            <person name="Lacey H.J."/>
            <person name="Gilchrist C.L.M."/>
            <person name="Crombie A."/>
            <person name="Kalaitzis J.A."/>
            <person name="Vuong D."/>
            <person name="Rutledge P.J."/>
            <person name="Turner P."/>
            <person name="Pitt J.I."/>
            <person name="Lacey E."/>
            <person name="Chooi Y.H."/>
            <person name="Piggott A.M."/>
        </authorList>
    </citation>
    <scope>NUCLEOTIDE SEQUENCE</scope>
    <source>
        <strain evidence="4">MST-FP2251</strain>
    </source>
</reference>
<dbReference type="InterPro" id="IPR009003">
    <property type="entry name" value="Peptidase_S1_PA"/>
</dbReference>
<reference evidence="4" key="2">
    <citation type="submission" date="2020-02" db="EMBL/GenBank/DDBJ databases">
        <authorList>
            <person name="Gilchrist C.L.M."/>
            <person name="Chooi Y.-H."/>
        </authorList>
    </citation>
    <scope>NUCLEOTIDE SEQUENCE</scope>
    <source>
        <strain evidence="4">MST-FP2251</strain>
    </source>
</reference>
<keyword evidence="2" id="KW-0378">Hydrolase</keyword>
<dbReference type="PANTHER" id="PTHR24256">
    <property type="entry name" value="TRYPTASE-RELATED"/>
    <property type="match status" value="1"/>
</dbReference>
<dbReference type="EMBL" id="VCAU01000011">
    <property type="protein sequence ID" value="KAF9892709.1"/>
    <property type="molecule type" value="Genomic_DNA"/>
</dbReference>
<dbReference type="PROSITE" id="PS00135">
    <property type="entry name" value="TRYPSIN_SER"/>
    <property type="match status" value="1"/>
</dbReference>